<dbReference type="PANTHER" id="PTHR33630:SF9">
    <property type="entry name" value="CUTINASE 4"/>
    <property type="match status" value="1"/>
</dbReference>
<dbReference type="Proteomes" id="UP000035009">
    <property type="component" value="Unassembled WGS sequence"/>
</dbReference>
<keyword evidence="3" id="KW-0378">Hydrolase</keyword>
<evidence type="ECO:0000256" key="2">
    <source>
        <dbReference type="ARBA" id="ARBA00022487"/>
    </source>
</evidence>
<dbReference type="GO" id="GO:0052689">
    <property type="term" value="F:carboxylic ester hydrolase activity"/>
    <property type="evidence" value="ECO:0007669"/>
    <property type="project" value="UniProtKB-KW"/>
</dbReference>
<keyword evidence="4" id="KW-1015">Disulfide bond</keyword>
<feature type="transmembrane region" description="Helical" evidence="6">
    <location>
        <begin position="12"/>
        <end position="37"/>
    </location>
</feature>
<name>M3VEI5_GORML</name>
<dbReference type="SMART" id="SM01110">
    <property type="entry name" value="Cutinase"/>
    <property type="match status" value="1"/>
</dbReference>
<feature type="region of interest" description="Disordered" evidence="5">
    <location>
        <begin position="42"/>
        <end position="61"/>
    </location>
</feature>
<dbReference type="PANTHER" id="PTHR33630">
    <property type="entry name" value="CUTINASE RV1984C-RELATED-RELATED"/>
    <property type="match status" value="1"/>
</dbReference>
<evidence type="ECO:0000313" key="7">
    <source>
        <dbReference type="EMBL" id="GAC79284.1"/>
    </source>
</evidence>
<dbReference type="InterPro" id="IPR029058">
    <property type="entry name" value="AB_hydrolase_fold"/>
</dbReference>
<comment type="caution">
    <text evidence="7">The sequence shown here is derived from an EMBL/GenBank/DDBJ whole genome shotgun (WGS) entry which is preliminary data.</text>
</comment>
<keyword evidence="6" id="KW-1133">Transmembrane helix</keyword>
<dbReference type="Pfam" id="PF01083">
    <property type="entry name" value="Cutinase"/>
    <property type="match status" value="1"/>
</dbReference>
<gene>
    <name evidence="7" type="ORF">GM1_008_00460</name>
</gene>
<dbReference type="OrthoDB" id="4423762at2"/>
<evidence type="ECO:0000256" key="4">
    <source>
        <dbReference type="ARBA" id="ARBA00023157"/>
    </source>
</evidence>
<proteinExistence type="inferred from homology"/>
<dbReference type="RefSeq" id="WP_008377599.1">
    <property type="nucleotide sequence ID" value="NZ_BAOP01000008.1"/>
</dbReference>
<evidence type="ECO:0000313" key="8">
    <source>
        <dbReference type="Proteomes" id="UP000035009"/>
    </source>
</evidence>
<dbReference type="STRING" id="410332.SAMN04488550_4356"/>
<sequence>MSANRKPRRRVGRLLLVVAALGLVAIVLIAALVYLWLKPTPAPPGGPTTPPTSTTKRPTTQPADCSKVFALVIPGTWESKSDDDPYNPTANKRSLMLKVSSKLRDEFGESTADVYTLPYKAKFRNPANLGDRQATYDDSRAQGKRRAVAKIKAVNEHCPLTKFVLMGFSQGAVIAGDVASDIGNGRGPLSAQDQDLVLGVGLIADGRRQSGEQNDVGPSPDGVGAEVSIGGLGGLVPGTTMTGARAGGFGTLRDRTYSICAKGDLICDAPTVTNPVKAITDFANAVNNPVHAMYATSKYWSYQGQTATEWMLGWSGDLIRGTR</sequence>
<comment type="similarity">
    <text evidence="1">Belongs to the cutinase family.</text>
</comment>
<evidence type="ECO:0000256" key="5">
    <source>
        <dbReference type="SAM" id="MobiDB-lite"/>
    </source>
</evidence>
<evidence type="ECO:0008006" key="9">
    <source>
        <dbReference type="Google" id="ProtNLM"/>
    </source>
</evidence>
<dbReference type="InterPro" id="IPR000675">
    <property type="entry name" value="Cutinase/axe"/>
</dbReference>
<dbReference type="Gene3D" id="3.40.50.1820">
    <property type="entry name" value="alpha/beta hydrolase"/>
    <property type="match status" value="1"/>
</dbReference>
<evidence type="ECO:0000256" key="1">
    <source>
        <dbReference type="ARBA" id="ARBA00007534"/>
    </source>
</evidence>
<evidence type="ECO:0000256" key="6">
    <source>
        <dbReference type="SAM" id="Phobius"/>
    </source>
</evidence>
<dbReference type="SUPFAM" id="SSF53474">
    <property type="entry name" value="alpha/beta-Hydrolases"/>
    <property type="match status" value="1"/>
</dbReference>
<keyword evidence="6" id="KW-0812">Transmembrane</keyword>
<keyword evidence="6" id="KW-0472">Membrane</keyword>
<dbReference type="eggNOG" id="COG4223">
    <property type="taxonomic scope" value="Bacteria"/>
</dbReference>
<dbReference type="AlphaFoldDB" id="M3VEI5"/>
<accession>M3VEI5</accession>
<dbReference type="EMBL" id="BAOP01000008">
    <property type="protein sequence ID" value="GAC79284.1"/>
    <property type="molecule type" value="Genomic_DNA"/>
</dbReference>
<protein>
    <recommendedName>
        <fullName evidence="9">Cutinase</fullName>
    </recommendedName>
</protein>
<feature type="compositionally biased region" description="Low complexity" evidence="5">
    <location>
        <begin position="51"/>
        <end position="61"/>
    </location>
</feature>
<reference evidence="7 8" key="1">
    <citation type="submission" date="2013-02" db="EMBL/GenBank/DDBJ databases">
        <title>Whole genome shotgun sequence of Gordonia malaquae NBRC 108250.</title>
        <authorList>
            <person name="Yoshida I."/>
            <person name="Hosoyama A."/>
            <person name="Tsuchikane K."/>
            <person name="Ando Y."/>
            <person name="Baba S."/>
            <person name="Ohji S."/>
            <person name="Hamada M."/>
            <person name="Tamura T."/>
            <person name="Yamazoe A."/>
            <person name="Yamazaki S."/>
            <person name="Fujita N."/>
        </authorList>
    </citation>
    <scope>NUCLEOTIDE SEQUENCE [LARGE SCALE GENOMIC DNA]</scope>
    <source>
        <strain evidence="7 8">NBRC 108250</strain>
    </source>
</reference>
<evidence type="ECO:0000256" key="3">
    <source>
        <dbReference type="ARBA" id="ARBA00022801"/>
    </source>
</evidence>
<keyword evidence="8" id="KW-1185">Reference proteome</keyword>
<keyword evidence="2" id="KW-0719">Serine esterase</keyword>
<organism evidence="7 8">
    <name type="scientific">Gordonia malaquae NBRC 108250</name>
    <dbReference type="NCBI Taxonomy" id="1223542"/>
    <lineage>
        <taxon>Bacteria</taxon>
        <taxon>Bacillati</taxon>
        <taxon>Actinomycetota</taxon>
        <taxon>Actinomycetes</taxon>
        <taxon>Mycobacteriales</taxon>
        <taxon>Gordoniaceae</taxon>
        <taxon>Gordonia</taxon>
    </lineage>
</organism>